<dbReference type="AlphaFoldDB" id="A0A511QEV7"/>
<evidence type="ECO:0000259" key="2">
    <source>
        <dbReference type="Pfam" id="PF01757"/>
    </source>
</evidence>
<feature type="transmembrane region" description="Helical" evidence="1">
    <location>
        <begin position="35"/>
        <end position="51"/>
    </location>
</feature>
<protein>
    <submittedName>
        <fullName evidence="4">Acyltransferase</fullName>
    </submittedName>
</protein>
<feature type="transmembrane region" description="Helical" evidence="1">
    <location>
        <begin position="161"/>
        <end position="181"/>
    </location>
</feature>
<organism evidence="4 5">
    <name type="scientific">Vibrio sagamiensis NBRC 104589</name>
    <dbReference type="NCBI Taxonomy" id="1219064"/>
    <lineage>
        <taxon>Bacteria</taxon>
        <taxon>Pseudomonadati</taxon>
        <taxon>Pseudomonadota</taxon>
        <taxon>Gammaproteobacteria</taxon>
        <taxon>Vibrionales</taxon>
        <taxon>Vibrionaceae</taxon>
        <taxon>Vibrio</taxon>
    </lineage>
</organism>
<gene>
    <name evidence="4" type="ORF">VSA01S_11040</name>
</gene>
<feature type="transmembrane region" description="Helical" evidence="1">
    <location>
        <begin position="187"/>
        <end position="207"/>
    </location>
</feature>
<dbReference type="InterPro" id="IPR043968">
    <property type="entry name" value="SGNH"/>
</dbReference>
<keyword evidence="4" id="KW-0012">Acyltransferase</keyword>
<evidence type="ECO:0000313" key="5">
    <source>
        <dbReference type="Proteomes" id="UP000321922"/>
    </source>
</evidence>
<dbReference type="OrthoDB" id="9767863at2"/>
<evidence type="ECO:0000256" key="1">
    <source>
        <dbReference type="SAM" id="Phobius"/>
    </source>
</evidence>
<dbReference type="Pfam" id="PF19040">
    <property type="entry name" value="SGNH"/>
    <property type="match status" value="1"/>
</dbReference>
<reference evidence="4 5" key="1">
    <citation type="submission" date="2019-07" db="EMBL/GenBank/DDBJ databases">
        <title>Whole genome shotgun sequence of Vibrio sagamiensis NBRC 104589.</title>
        <authorList>
            <person name="Hosoyama A."/>
            <person name="Uohara A."/>
            <person name="Ohji S."/>
            <person name="Ichikawa N."/>
        </authorList>
    </citation>
    <scope>NUCLEOTIDE SEQUENCE [LARGE SCALE GENOMIC DNA]</scope>
    <source>
        <strain evidence="4 5">NBRC 104589</strain>
    </source>
</reference>
<sequence length="604" mass="67917">MTYRPEIDGMRAIAVLLVVLFHTDITFFSGGYIGVDVFFVISGYLITTIILNDLNSSKFSLANFYERRIRRILPVLLVVIAVTYILSWWLFLPQAHKEVGQFSTSSILSASNILLYLKGHNYFGLEEQSNPLFHTWSLGVEEQYYIFIPLLLLLLARGNWFWYLFFFVAVFFSSLIATQMLKDDADFVFYLIFTRAWELAAGSIVALCMVQKKIKPNDTLAIIGLIFILYAAFTFNESKGAAGTLLLIPVIGSAMMILFTAKESLFGKTLSLKPVVFIGLMSYSLYLWHIPLLVFYHYIAEQNFHIVAYILILFLLSYFSWRFVEKPFRSRSVIPIQTLTIFILCLSVPLVGLGLWGHKNGGFPERTAFFEAMRVNNGYGLECNGNSDINEQCSSSKTPKTAVLGNSYSMVLVKHLDNESSTGLVQLTQDSCAIGYIDNIKDAGHIKCGDFFTKAVNTILTTPSIKQVVISSNFDKELSNKKYEQSFRELLLDLSKKEVIVVGPTPSAPVHVGQCLWKAKIFNNNNQKSCDFTPSPDFHQNIISLSKYLGPFEHVTFIDITQAICLNGVCKMSLGEQDAMYTDTGHLSYSGAAAVLDFHLATEL</sequence>
<dbReference type="Pfam" id="PF01757">
    <property type="entry name" value="Acyl_transf_3"/>
    <property type="match status" value="1"/>
</dbReference>
<accession>A0A511QEV7</accession>
<dbReference type="GO" id="GO:0016020">
    <property type="term" value="C:membrane"/>
    <property type="evidence" value="ECO:0007669"/>
    <property type="project" value="TreeGrafter"/>
</dbReference>
<dbReference type="GO" id="GO:0016747">
    <property type="term" value="F:acyltransferase activity, transferring groups other than amino-acyl groups"/>
    <property type="evidence" value="ECO:0007669"/>
    <property type="project" value="InterPro"/>
</dbReference>
<dbReference type="PANTHER" id="PTHR23028">
    <property type="entry name" value="ACETYLTRANSFERASE"/>
    <property type="match status" value="1"/>
</dbReference>
<keyword evidence="1" id="KW-0472">Membrane</keyword>
<comment type="caution">
    <text evidence="4">The sequence shown here is derived from an EMBL/GenBank/DDBJ whole genome shotgun (WGS) entry which is preliminary data.</text>
</comment>
<keyword evidence="1" id="KW-1133">Transmembrane helix</keyword>
<feature type="transmembrane region" description="Helical" evidence="1">
    <location>
        <begin position="304"/>
        <end position="321"/>
    </location>
</feature>
<dbReference type="InterPro" id="IPR050879">
    <property type="entry name" value="Acyltransferase_3"/>
</dbReference>
<feature type="transmembrane region" description="Helical" evidence="1">
    <location>
        <begin position="72"/>
        <end position="91"/>
    </location>
</feature>
<keyword evidence="4" id="KW-0808">Transferase</keyword>
<keyword evidence="1" id="KW-0812">Transmembrane</keyword>
<feature type="domain" description="Acyltransferase 3" evidence="2">
    <location>
        <begin position="5"/>
        <end position="318"/>
    </location>
</feature>
<dbReference type="PANTHER" id="PTHR23028:SF53">
    <property type="entry name" value="ACYL_TRANSF_3 DOMAIN-CONTAINING PROTEIN"/>
    <property type="match status" value="1"/>
</dbReference>
<dbReference type="RefSeq" id="WP_039982071.1">
    <property type="nucleotide sequence ID" value="NZ_BAOJ01000091.1"/>
</dbReference>
<feature type="transmembrane region" description="Helical" evidence="1">
    <location>
        <begin position="333"/>
        <end position="356"/>
    </location>
</feature>
<evidence type="ECO:0000313" key="4">
    <source>
        <dbReference type="EMBL" id="GEM74992.1"/>
    </source>
</evidence>
<feature type="transmembrane region" description="Helical" evidence="1">
    <location>
        <begin position="219"/>
        <end position="235"/>
    </location>
</feature>
<name>A0A511QEV7_9VIBR</name>
<proteinExistence type="predicted"/>
<feature type="transmembrane region" description="Helical" evidence="1">
    <location>
        <begin position="241"/>
        <end position="260"/>
    </location>
</feature>
<dbReference type="InterPro" id="IPR002656">
    <property type="entry name" value="Acyl_transf_3_dom"/>
</dbReference>
<feature type="transmembrane region" description="Helical" evidence="1">
    <location>
        <begin position="12"/>
        <end position="29"/>
    </location>
</feature>
<dbReference type="EMBL" id="BJXJ01000008">
    <property type="protein sequence ID" value="GEM74992.1"/>
    <property type="molecule type" value="Genomic_DNA"/>
</dbReference>
<feature type="domain" description="SGNH" evidence="3">
    <location>
        <begin position="383"/>
        <end position="595"/>
    </location>
</feature>
<evidence type="ECO:0000259" key="3">
    <source>
        <dbReference type="Pfam" id="PF19040"/>
    </source>
</evidence>
<feature type="transmembrane region" description="Helical" evidence="1">
    <location>
        <begin position="272"/>
        <end position="298"/>
    </location>
</feature>
<keyword evidence="5" id="KW-1185">Reference proteome</keyword>
<dbReference type="GO" id="GO:0009103">
    <property type="term" value="P:lipopolysaccharide biosynthetic process"/>
    <property type="evidence" value="ECO:0007669"/>
    <property type="project" value="TreeGrafter"/>
</dbReference>
<dbReference type="Proteomes" id="UP000321922">
    <property type="component" value="Unassembled WGS sequence"/>
</dbReference>